<dbReference type="Pfam" id="PF00364">
    <property type="entry name" value="Biotin_lipoyl"/>
    <property type="match status" value="1"/>
</dbReference>
<evidence type="ECO:0000256" key="6">
    <source>
        <dbReference type="ARBA" id="ARBA00023267"/>
    </source>
</evidence>
<dbReference type="Pfam" id="PF02785">
    <property type="entry name" value="Biotin_carb_C"/>
    <property type="match status" value="1"/>
</dbReference>
<dbReference type="SUPFAM" id="SSF75304">
    <property type="entry name" value="Amidase signature (AS) enzymes"/>
    <property type="match status" value="1"/>
</dbReference>
<evidence type="ECO:0000259" key="10">
    <source>
        <dbReference type="PROSITE" id="PS50975"/>
    </source>
</evidence>
<keyword evidence="4" id="KW-0378">Hydrolase</keyword>
<dbReference type="PANTHER" id="PTHR18866:SF128">
    <property type="entry name" value="UREA AMIDOLYASE"/>
    <property type="match status" value="1"/>
</dbReference>
<evidence type="ECO:0000313" key="12">
    <source>
        <dbReference type="EMBL" id="PXF42434.1"/>
    </source>
</evidence>
<dbReference type="GO" id="GO:0016829">
    <property type="term" value="F:lyase activity"/>
    <property type="evidence" value="ECO:0007669"/>
    <property type="project" value="UniProtKB-KW"/>
</dbReference>
<evidence type="ECO:0000259" key="11">
    <source>
        <dbReference type="PROSITE" id="PS50979"/>
    </source>
</evidence>
<sequence>MEHRTLRTVLIANRGEIALRLIHATNQLALNSVAVFVSEEATSPHVKAATHSFCIGTDPSSYNHVPSLLAAAKHFNADAVLPGYGFIAENAQAATAFVQHRIQWIGPSPQLIRLFGLKHDARRAAIDAKVPVIPGSEPVSTVEQALAAAHSLGFPVLVKASAGGGGMGQAVATSANHLPRAYHSVIKQCQSLFSNTQVYVERYIERARHIEVQVFGDGRGNVLALGDRECSVQRRRQKLIEEANAPNLSPQLRTQLRQAAATLCAQHNYKSAGTVEFILDRDSGQWYFLEVNTRLQVEHGITELVTALDIVQYMLLQASGVDVVKPHLSTPITEQGAAIEARIYAENPAASYAPSSGTLSEMQWPVESVCPATSSRIRVDAWAERGTFIPPHYDPLLGKVLAWGRTRPLAILALQNALRQTKVRGVSSNVELLLQTLHQPSFLTGSYTTGLLNTFRPAMRALEVLKPGLQSSLQDYPGRVGFWHIGVSPSGPMDAYAMCMANALVGNSLNATALEITVSGPTLLFHCDVVVAITGGNFAPTLEDGKSIPTWTPCRIPSGSVLTISRAAQTSSSPHGGKIAYLAVRGGFDAPKYLGSSSTFPTGRFGGLTGSFLVTGDLLPVQNDPQSRYTQAEQNGLLFRWPVGKRLPSSFVPNYATAEWTVAALSGPHSSLDFLEQGSLDELWTASYSVHHATNRLGARLIGPTPKWTRSDGGSAGLHPSNLHDYTYAPGAVNFSGNTPIILMLDGPSLGGFVCPITLATSEIWKVAQASAGETVRFRQVDFDQAQYAMSCTRAAWDAVRVYDLDGLRKTAAKWSPSWLTEREPRDVPAVLACLDPAKGDSAEIKVQYRMSGDEHVLVEYGDIELDLSYRFRVHMLMEELKQKSFVKELCPGVRSVLIKYDPTQIHVIALIQTLTELENGTLGSVEDVVVASRKLELPLAFADRWTTQAQSQYLRSVRPNAPYMPSNIEFIRRINGLDSIQQVEQVLTSAQYMVLGLGDVYLGAPCAVPVDPRHRMVTSKYNPARTYTPEGAVGIGGAYLCIYGMDSPGGYQLAGRTLPIWDNYGNVPEIARGAPKDTPWLLRFFDRISFFSVSDEELEEIRSKFLKGHYEIKITNDTFSYKQYLKFCEENRASIKQFETKRQAAYAEERARWEADGEGQSSAAADHASRGKASSDTGTASISTAPSDDELPDHHFAIRAGMSASVWSVQVVEGENVEEGQSLFALESMKVEIDVEAPATGVIRSIGVAKGDVVSPETLLCVLVPSTTSSTTKCDVLHLRNLYSIGIITHRQVVDNAMDRAKEIRNVFTSLATERHVSSQLEALDTGRHEKRYMPLFGIPFTTGANIDVEGYETDAGIDGLSYAAKRSSLVVEALQQAGAVFVGKTSVDQLNIGYTHCETGGDVLDNPVYPGHVCGGNGSAAVAVLQQVASFALVLDRNGNTTTAPALTSIVGIKTSEGLIPCQPGPVDCLSVYANTASDLKPVYEVCLNARDQSEAVLRSLLNKGERCQTRSKLGQLAIGVCTTGFSSSNARTIQDSISAYDMAIEHLKNGNFVLKPVDMTPFETAADLCNDYPLNYLKLGELHDVMQNPVDGIVATVVERMTSLRHTSVSALGRALCKLDECKTIVDVRIWSEVDALILPVITSPSNKEEVHKDVQRASVSLSHYAQLVTCLDLCALTLPLKGSTPGGIMILAPAMEEEVLLEIGSRW</sequence>
<dbReference type="GO" id="GO:0005524">
    <property type="term" value="F:ATP binding"/>
    <property type="evidence" value="ECO:0007669"/>
    <property type="project" value="UniProtKB-UniRule"/>
</dbReference>
<dbReference type="InterPro" id="IPR003778">
    <property type="entry name" value="CT_A_B"/>
</dbReference>
<feature type="domain" description="Lipoyl-binding" evidence="9">
    <location>
        <begin position="1187"/>
        <end position="1265"/>
    </location>
</feature>
<dbReference type="PROSITE" id="PS50968">
    <property type="entry name" value="BIOTINYL_LIPOYL"/>
    <property type="match status" value="1"/>
</dbReference>
<dbReference type="SMART" id="SM00878">
    <property type="entry name" value="Biotin_carb_C"/>
    <property type="match status" value="1"/>
</dbReference>
<dbReference type="InterPro" id="IPR023631">
    <property type="entry name" value="Amidase_dom"/>
</dbReference>
<dbReference type="NCBIfam" id="TIGR00724">
    <property type="entry name" value="urea_amlyse_rel"/>
    <property type="match status" value="1"/>
</dbReference>
<dbReference type="Pfam" id="PF00289">
    <property type="entry name" value="Biotin_carb_N"/>
    <property type="match status" value="1"/>
</dbReference>
<feature type="region of interest" description="Disordered" evidence="8">
    <location>
        <begin position="1152"/>
        <end position="1192"/>
    </location>
</feature>
<evidence type="ECO:0000256" key="7">
    <source>
        <dbReference type="PROSITE-ProRule" id="PRU00409"/>
    </source>
</evidence>
<dbReference type="GO" id="GO:0046872">
    <property type="term" value="F:metal ion binding"/>
    <property type="evidence" value="ECO:0007669"/>
    <property type="project" value="InterPro"/>
</dbReference>
<dbReference type="InterPro" id="IPR003833">
    <property type="entry name" value="CT_C_D"/>
</dbReference>
<dbReference type="Pfam" id="PF02682">
    <property type="entry name" value="CT_C_D"/>
    <property type="match status" value="1"/>
</dbReference>
<comment type="caution">
    <text evidence="12">The sequence shown here is derived from an EMBL/GenBank/DDBJ whole genome shotgun (WGS) entry which is preliminary data.</text>
</comment>
<keyword evidence="13" id="KW-1185">Reference proteome</keyword>
<feature type="compositionally biased region" description="Polar residues" evidence="8">
    <location>
        <begin position="1173"/>
        <end position="1187"/>
    </location>
</feature>
<dbReference type="InterPro" id="IPR014084">
    <property type="entry name" value="Urea_COase"/>
</dbReference>
<feature type="domain" description="ATP-grasp" evidence="10">
    <location>
        <begin position="122"/>
        <end position="319"/>
    </location>
</feature>
<dbReference type="OrthoDB" id="196847at2759"/>
<reference evidence="12 13" key="1">
    <citation type="journal article" date="2018" name="Mol. Biol. Evol.">
        <title>Analysis of the draft genome of the red seaweed Gracilariopsis chorda provides insights into genome size evolution in Rhodophyta.</title>
        <authorList>
            <person name="Lee J."/>
            <person name="Yang E.C."/>
            <person name="Graf L."/>
            <person name="Yang J.H."/>
            <person name="Qiu H."/>
            <person name="Zel Zion U."/>
            <person name="Chan C.X."/>
            <person name="Stephens T.G."/>
            <person name="Weber A.P.M."/>
            <person name="Boo G.H."/>
            <person name="Boo S.M."/>
            <person name="Kim K.M."/>
            <person name="Shin Y."/>
            <person name="Jung M."/>
            <person name="Lee S.J."/>
            <person name="Yim H.S."/>
            <person name="Lee J.H."/>
            <person name="Bhattacharya D."/>
            <person name="Yoon H.S."/>
        </authorList>
    </citation>
    <scope>NUCLEOTIDE SEQUENCE [LARGE SCALE GENOMIC DNA]</scope>
    <source>
        <strain evidence="12 13">SKKU-2015</strain>
        <tissue evidence="12">Whole body</tissue>
    </source>
</reference>
<dbReference type="InterPro" id="IPR011053">
    <property type="entry name" value="Single_hybrid_motif"/>
</dbReference>
<feature type="domain" description="Biotin carboxylation" evidence="11">
    <location>
        <begin position="5"/>
        <end position="457"/>
    </location>
</feature>
<keyword evidence="6" id="KW-0092">Biotin</keyword>
<keyword evidence="5 7" id="KW-0067">ATP-binding</keyword>
<organism evidence="12 13">
    <name type="scientific">Gracilariopsis chorda</name>
    <dbReference type="NCBI Taxonomy" id="448386"/>
    <lineage>
        <taxon>Eukaryota</taxon>
        <taxon>Rhodophyta</taxon>
        <taxon>Florideophyceae</taxon>
        <taxon>Rhodymeniophycidae</taxon>
        <taxon>Gracilariales</taxon>
        <taxon>Gracilariaceae</taxon>
        <taxon>Gracilariopsis</taxon>
    </lineage>
</organism>
<name>A0A2V3IK08_9FLOR</name>
<dbReference type="SUPFAM" id="SSF160467">
    <property type="entry name" value="PH0987 N-terminal domain-like"/>
    <property type="match status" value="1"/>
</dbReference>
<dbReference type="InterPro" id="IPR011054">
    <property type="entry name" value="Rudment_hybrid_motif"/>
</dbReference>
<evidence type="ECO:0000256" key="2">
    <source>
        <dbReference type="ARBA" id="ARBA00022598"/>
    </source>
</evidence>
<dbReference type="PROSITE" id="PS00867">
    <property type="entry name" value="CPSASE_2"/>
    <property type="match status" value="1"/>
</dbReference>
<dbReference type="Gene3D" id="2.40.50.100">
    <property type="match status" value="1"/>
</dbReference>
<dbReference type="Gene3D" id="3.30.1360.40">
    <property type="match status" value="1"/>
</dbReference>
<dbReference type="PROSITE" id="PS50979">
    <property type="entry name" value="BC"/>
    <property type="match status" value="1"/>
</dbReference>
<dbReference type="InterPro" id="IPR000089">
    <property type="entry name" value="Biotin_lipoyl"/>
</dbReference>
<dbReference type="GO" id="GO:0016787">
    <property type="term" value="F:hydrolase activity"/>
    <property type="evidence" value="ECO:0007669"/>
    <property type="project" value="UniProtKB-KW"/>
</dbReference>
<dbReference type="SMART" id="SM00797">
    <property type="entry name" value="AHS2"/>
    <property type="match status" value="1"/>
</dbReference>
<keyword evidence="12" id="KW-0456">Lyase</keyword>
<dbReference type="InterPro" id="IPR011761">
    <property type="entry name" value="ATP-grasp"/>
</dbReference>
<comment type="cofactor">
    <cofactor evidence="1">
        <name>biotin</name>
        <dbReference type="ChEBI" id="CHEBI:57586"/>
    </cofactor>
</comment>
<dbReference type="InterPro" id="IPR011764">
    <property type="entry name" value="Biotin_carboxylation_dom"/>
</dbReference>
<protein>
    <submittedName>
        <fullName evidence="12">Urea amidolyase</fullName>
    </submittedName>
</protein>
<dbReference type="Proteomes" id="UP000247409">
    <property type="component" value="Unassembled WGS sequence"/>
</dbReference>
<dbReference type="InterPro" id="IPR005481">
    <property type="entry name" value="BC-like_N"/>
</dbReference>
<dbReference type="SUPFAM" id="SSF56059">
    <property type="entry name" value="Glutathione synthetase ATP-binding domain-like"/>
    <property type="match status" value="1"/>
</dbReference>
<evidence type="ECO:0000256" key="4">
    <source>
        <dbReference type="ARBA" id="ARBA00022801"/>
    </source>
</evidence>
<accession>A0A2V3IK08</accession>
<dbReference type="PROSITE" id="PS50975">
    <property type="entry name" value="ATP_GRASP"/>
    <property type="match status" value="1"/>
</dbReference>
<dbReference type="InterPro" id="IPR016185">
    <property type="entry name" value="PreATP-grasp_dom_sf"/>
</dbReference>
<gene>
    <name evidence="12" type="ORF">BWQ96_07845</name>
</gene>
<dbReference type="EMBL" id="NBIV01000164">
    <property type="protein sequence ID" value="PXF42434.1"/>
    <property type="molecule type" value="Genomic_DNA"/>
</dbReference>
<dbReference type="Pfam" id="PF01425">
    <property type="entry name" value="Amidase"/>
    <property type="match status" value="1"/>
</dbReference>
<dbReference type="SUPFAM" id="SSF51246">
    <property type="entry name" value="Rudiment single hybrid motif"/>
    <property type="match status" value="1"/>
</dbReference>
<evidence type="ECO:0000259" key="9">
    <source>
        <dbReference type="PROSITE" id="PS50968"/>
    </source>
</evidence>
<dbReference type="SUPFAM" id="SSF51230">
    <property type="entry name" value="Single hybrid motif"/>
    <property type="match status" value="1"/>
</dbReference>
<evidence type="ECO:0000256" key="8">
    <source>
        <dbReference type="SAM" id="MobiDB-lite"/>
    </source>
</evidence>
<dbReference type="Pfam" id="PF02786">
    <property type="entry name" value="CPSase_L_D2"/>
    <property type="match status" value="1"/>
</dbReference>
<dbReference type="InterPro" id="IPR050856">
    <property type="entry name" value="Biotin_carboxylase_complex"/>
</dbReference>
<dbReference type="PANTHER" id="PTHR18866">
    <property type="entry name" value="CARBOXYLASE:PYRUVATE/ACETYL-COA/PROPIONYL-COA CARBOXYLASE"/>
    <property type="match status" value="1"/>
</dbReference>
<dbReference type="Gene3D" id="2.40.100.10">
    <property type="entry name" value="Cyclophilin-like"/>
    <property type="match status" value="2"/>
</dbReference>
<dbReference type="GO" id="GO:0016874">
    <property type="term" value="F:ligase activity"/>
    <property type="evidence" value="ECO:0007669"/>
    <property type="project" value="UniProtKB-KW"/>
</dbReference>
<dbReference type="SUPFAM" id="SSF50891">
    <property type="entry name" value="Cyclophilin-like"/>
    <property type="match status" value="2"/>
</dbReference>
<keyword evidence="2" id="KW-0436">Ligase</keyword>
<dbReference type="InterPro" id="IPR005479">
    <property type="entry name" value="CPAse_ATP-bd"/>
</dbReference>
<dbReference type="PROSITE" id="PS00866">
    <property type="entry name" value="CPSASE_1"/>
    <property type="match status" value="1"/>
</dbReference>
<dbReference type="SUPFAM" id="SSF52440">
    <property type="entry name" value="PreATP-grasp domain"/>
    <property type="match status" value="1"/>
</dbReference>
<dbReference type="InterPro" id="IPR005482">
    <property type="entry name" value="Biotin_COase_C"/>
</dbReference>
<dbReference type="STRING" id="448386.A0A2V3IK08"/>
<dbReference type="Pfam" id="PF02626">
    <property type="entry name" value="CT_A_B"/>
    <property type="match status" value="1"/>
</dbReference>
<proteinExistence type="predicted"/>
<dbReference type="InterPro" id="IPR036928">
    <property type="entry name" value="AS_sf"/>
</dbReference>
<evidence type="ECO:0000256" key="3">
    <source>
        <dbReference type="ARBA" id="ARBA00022741"/>
    </source>
</evidence>
<dbReference type="Gene3D" id="3.30.470.20">
    <property type="entry name" value="ATP-grasp fold, B domain"/>
    <property type="match status" value="1"/>
</dbReference>
<dbReference type="NCBIfam" id="TIGR02712">
    <property type="entry name" value="urea_carbox"/>
    <property type="match status" value="1"/>
</dbReference>
<evidence type="ECO:0000256" key="1">
    <source>
        <dbReference type="ARBA" id="ARBA00001953"/>
    </source>
</evidence>
<dbReference type="CDD" id="cd06850">
    <property type="entry name" value="biotinyl_domain"/>
    <property type="match status" value="1"/>
</dbReference>
<dbReference type="SMART" id="SM00796">
    <property type="entry name" value="AHS1"/>
    <property type="match status" value="1"/>
</dbReference>
<evidence type="ECO:0000313" key="13">
    <source>
        <dbReference type="Proteomes" id="UP000247409"/>
    </source>
</evidence>
<evidence type="ECO:0000256" key="5">
    <source>
        <dbReference type="ARBA" id="ARBA00022840"/>
    </source>
</evidence>
<dbReference type="Gene3D" id="3.90.1300.10">
    <property type="entry name" value="Amidase signature (AS) domain"/>
    <property type="match status" value="1"/>
</dbReference>
<keyword evidence="3 7" id="KW-0547">Nucleotide-binding</keyword>
<dbReference type="InterPro" id="IPR029000">
    <property type="entry name" value="Cyclophilin-like_dom_sf"/>
</dbReference>